<dbReference type="STRING" id="195103.CPF_1121"/>
<dbReference type="GeneID" id="93002596"/>
<organism evidence="2 3">
    <name type="scientific">Clostridium perfringens (strain ATCC 13124 / DSM 756 / JCM 1290 / NCIMB 6125 / NCTC 8237 / Type A)</name>
    <dbReference type="NCBI Taxonomy" id="195103"/>
    <lineage>
        <taxon>Bacteria</taxon>
        <taxon>Bacillati</taxon>
        <taxon>Bacillota</taxon>
        <taxon>Clostridia</taxon>
        <taxon>Eubacteriales</taxon>
        <taxon>Clostridiaceae</taxon>
        <taxon>Clostridium</taxon>
    </lineage>
</organism>
<feature type="transmembrane region" description="Helical" evidence="1">
    <location>
        <begin position="12"/>
        <end position="31"/>
    </location>
</feature>
<accession>A0A0H2YVQ8</accession>
<proteinExistence type="predicted"/>
<gene>
    <name evidence="2" type="ordered locus">CPF_1121</name>
</gene>
<keyword evidence="1" id="KW-0472">Membrane</keyword>
<reference evidence="2 3" key="1">
    <citation type="journal article" date="2006" name="Genome Res.">
        <title>Skewed genomic variability in strains of the toxigenic bacterial pathogen, Clostridium perfringens.</title>
        <authorList>
            <person name="Myers G.S."/>
            <person name="Rasko D.A."/>
            <person name="Cheung J.K."/>
            <person name="Ravel J."/>
            <person name="Seshadri R."/>
            <person name="Deboy R.T."/>
            <person name="Ren Q."/>
            <person name="Varga J."/>
            <person name="Awad M.M."/>
            <person name="Brinkac L.M."/>
            <person name="Daugherty S.C."/>
            <person name="Haft D.H."/>
            <person name="Dodson R.J."/>
            <person name="Madupu R."/>
            <person name="Nelson W.C."/>
            <person name="Rosovitz M.J."/>
            <person name="Sullivan S.A."/>
            <person name="Khouri H."/>
            <person name="Dimitrov G.I."/>
            <person name="Watkins K.L."/>
            <person name="Mulligan S."/>
            <person name="Benton J."/>
            <person name="Radune D."/>
            <person name="Fisher D.J."/>
            <person name="Atkins H.S."/>
            <person name="Hiscox T."/>
            <person name="Jost B.H."/>
            <person name="Billington S.J."/>
            <person name="Songer J.G."/>
            <person name="McClane B.A."/>
            <person name="Titball R.W."/>
            <person name="Rood J.I."/>
            <person name="Melville S.B."/>
            <person name="Paulsen I.T."/>
        </authorList>
    </citation>
    <scope>NUCLEOTIDE SEQUENCE [LARGE SCALE GENOMIC DNA]</scope>
    <source>
        <strain evidence="3">ATCC 13124 / DSM 756 / JCM 1290 / NCIMB 6125 / NCTC 8237 / S 107 / Type A</strain>
    </source>
</reference>
<dbReference type="EMBL" id="CP000246">
    <property type="protein sequence ID" value="ABG85035.1"/>
    <property type="molecule type" value="Genomic_DNA"/>
</dbReference>
<evidence type="ECO:0000313" key="3">
    <source>
        <dbReference type="Proteomes" id="UP000001823"/>
    </source>
</evidence>
<dbReference type="PaxDb" id="195103-CPF_1121"/>
<sequence length="156" mass="18437">MTIKKLREYLKKNKVVVLSVLLIASMFFGIYKSTKVYLYEKRLEEQLKYNISKFAYATLNSSGEERNEDVYASMKACKEIVGLWDGRGGYTDNEITLLRAFCNLEYYWKVERERIELLLSNNDFGWLIYDISMNLENNKHIKDFIDLINGDVKPKF</sequence>
<dbReference type="AlphaFoldDB" id="A0A0H2YVQ8"/>
<dbReference type="Proteomes" id="UP000001823">
    <property type="component" value="Chromosome"/>
</dbReference>
<evidence type="ECO:0000313" key="2">
    <source>
        <dbReference type="EMBL" id="ABG85035.1"/>
    </source>
</evidence>
<dbReference type="KEGG" id="cpf:CPF_1121"/>
<evidence type="ECO:0008006" key="4">
    <source>
        <dbReference type="Google" id="ProtNLM"/>
    </source>
</evidence>
<keyword evidence="3" id="KW-1185">Reference proteome</keyword>
<protein>
    <recommendedName>
        <fullName evidence="4">Diacylglyceryl transferase</fullName>
    </recommendedName>
</protein>
<evidence type="ECO:0000256" key="1">
    <source>
        <dbReference type="SAM" id="Phobius"/>
    </source>
</evidence>
<keyword evidence="1" id="KW-0812">Transmembrane</keyword>
<dbReference type="HOGENOM" id="CLU_1683525_0_0_9"/>
<dbReference type="RefSeq" id="WP_003456199.1">
    <property type="nucleotide sequence ID" value="NC_008261.1"/>
</dbReference>
<name>A0A0H2YVQ8_CLOP1</name>
<keyword evidence="1" id="KW-1133">Transmembrane helix</keyword>